<dbReference type="InterPro" id="IPR035906">
    <property type="entry name" value="MetI-like_sf"/>
</dbReference>
<comment type="subcellular location">
    <subcellularLocation>
        <location evidence="1 7">Cell membrane</location>
        <topology evidence="1 7">Multi-pass membrane protein</topology>
    </subcellularLocation>
</comment>
<keyword evidence="3" id="KW-1003">Cell membrane</keyword>
<evidence type="ECO:0000256" key="2">
    <source>
        <dbReference type="ARBA" id="ARBA00022448"/>
    </source>
</evidence>
<dbReference type="Gene3D" id="1.10.3720.10">
    <property type="entry name" value="MetI-like"/>
    <property type="match status" value="1"/>
</dbReference>
<evidence type="ECO:0000256" key="6">
    <source>
        <dbReference type="ARBA" id="ARBA00023136"/>
    </source>
</evidence>
<dbReference type="InterPro" id="IPR000515">
    <property type="entry name" value="MetI-like"/>
</dbReference>
<feature type="transmembrane region" description="Helical" evidence="7">
    <location>
        <begin position="140"/>
        <end position="166"/>
    </location>
</feature>
<keyword evidence="10" id="KW-1185">Reference proteome</keyword>
<evidence type="ECO:0000313" key="10">
    <source>
        <dbReference type="Proteomes" id="UP000432089"/>
    </source>
</evidence>
<evidence type="ECO:0000256" key="4">
    <source>
        <dbReference type="ARBA" id="ARBA00022692"/>
    </source>
</evidence>
<keyword evidence="2 7" id="KW-0813">Transport</keyword>
<keyword evidence="4 7" id="KW-0812">Transmembrane</keyword>
<dbReference type="Pfam" id="PF12911">
    <property type="entry name" value="OppC_N"/>
    <property type="match status" value="1"/>
</dbReference>
<feature type="domain" description="ABC transmembrane type-1" evidence="8">
    <location>
        <begin position="96"/>
        <end position="280"/>
    </location>
</feature>
<gene>
    <name evidence="9" type="ORF">F6X38_19075</name>
</gene>
<protein>
    <submittedName>
        <fullName evidence="9">ABC transporter permease</fullName>
    </submittedName>
</protein>
<dbReference type="PANTHER" id="PTHR43386:SF25">
    <property type="entry name" value="PEPTIDE ABC TRANSPORTER PERMEASE PROTEIN"/>
    <property type="match status" value="1"/>
</dbReference>
<feature type="transmembrane region" description="Helical" evidence="7">
    <location>
        <begin position="212"/>
        <end position="238"/>
    </location>
</feature>
<evidence type="ECO:0000256" key="5">
    <source>
        <dbReference type="ARBA" id="ARBA00022989"/>
    </source>
</evidence>
<dbReference type="Pfam" id="PF00528">
    <property type="entry name" value="BPD_transp_1"/>
    <property type="match status" value="1"/>
</dbReference>
<dbReference type="SUPFAM" id="SSF161098">
    <property type="entry name" value="MetI-like"/>
    <property type="match status" value="1"/>
</dbReference>
<dbReference type="Proteomes" id="UP000432089">
    <property type="component" value="Unassembled WGS sequence"/>
</dbReference>
<evidence type="ECO:0000256" key="7">
    <source>
        <dbReference type="RuleBase" id="RU363032"/>
    </source>
</evidence>
<dbReference type="GO" id="GO:0055085">
    <property type="term" value="P:transmembrane transport"/>
    <property type="evidence" value="ECO:0007669"/>
    <property type="project" value="InterPro"/>
</dbReference>
<feature type="transmembrane region" description="Helical" evidence="7">
    <location>
        <begin position="30"/>
        <end position="52"/>
    </location>
</feature>
<reference evidence="9 10" key="1">
    <citation type="submission" date="2019-09" db="EMBL/GenBank/DDBJ databases">
        <title>YIM 132180 draft genome.</title>
        <authorList>
            <person name="Zhang K."/>
        </authorList>
    </citation>
    <scope>NUCLEOTIDE SEQUENCE [LARGE SCALE GENOMIC DNA]</scope>
    <source>
        <strain evidence="9 10">YIM 132180</strain>
    </source>
</reference>
<dbReference type="EMBL" id="VZDO01000018">
    <property type="protein sequence ID" value="KAB0677225.1"/>
    <property type="molecule type" value="Genomic_DNA"/>
</dbReference>
<proteinExistence type="inferred from homology"/>
<comment type="similarity">
    <text evidence="7">Belongs to the binding-protein-dependent transport system permease family.</text>
</comment>
<feature type="transmembrane region" description="Helical" evidence="7">
    <location>
        <begin position="94"/>
        <end position="120"/>
    </location>
</feature>
<dbReference type="CDD" id="cd06261">
    <property type="entry name" value="TM_PBP2"/>
    <property type="match status" value="1"/>
</dbReference>
<evidence type="ECO:0000259" key="8">
    <source>
        <dbReference type="PROSITE" id="PS50928"/>
    </source>
</evidence>
<dbReference type="InterPro" id="IPR050366">
    <property type="entry name" value="BP-dependent_transpt_permease"/>
</dbReference>
<keyword evidence="6 7" id="KW-0472">Membrane</keyword>
<dbReference type="AlphaFoldDB" id="A0A7V7TV58"/>
<name>A0A7V7TV58_9HYPH</name>
<keyword evidence="5 7" id="KW-1133">Transmembrane helix</keyword>
<evidence type="ECO:0000256" key="3">
    <source>
        <dbReference type="ARBA" id="ARBA00022475"/>
    </source>
</evidence>
<feature type="transmembrane region" description="Helical" evidence="7">
    <location>
        <begin position="258"/>
        <end position="280"/>
    </location>
</feature>
<sequence length="295" mass="30960">MTAVASATLPAAAAEKSGGNTMLRALLARKAVAAGLVVLLLILLLAVFGPLLSPWSPSKLSLVSRLKPPSAAHLLGTDDFGRDILTRLAVAGRLSLTVGFAVVVVSALLGVTLGLLAGFFRRLDAPLARLIDAMMAFPDILLAISLVAALGPSVVNVVAALGIVYAPRLARIVRASTLVIRELPYVEAARALGVSTPRIILRHVLRNLLSPIMVQSTFIFASAMLAEAGLSFLGVGVSPSVPTWGTMIAQGRQYLDQAPWIMFFPGLSIVLAVLALQLVGDGLRDLLDPRLARDL</sequence>
<dbReference type="PROSITE" id="PS50928">
    <property type="entry name" value="ABC_TM1"/>
    <property type="match status" value="1"/>
</dbReference>
<accession>A0A7V7TV58</accession>
<dbReference type="InterPro" id="IPR025966">
    <property type="entry name" value="OppC_N"/>
</dbReference>
<comment type="caution">
    <text evidence="9">The sequence shown here is derived from an EMBL/GenBank/DDBJ whole genome shotgun (WGS) entry which is preliminary data.</text>
</comment>
<organism evidence="9 10">
    <name type="scientific">Plantimonas leprariae</name>
    <dbReference type="NCBI Taxonomy" id="2615207"/>
    <lineage>
        <taxon>Bacteria</taxon>
        <taxon>Pseudomonadati</taxon>
        <taxon>Pseudomonadota</taxon>
        <taxon>Alphaproteobacteria</taxon>
        <taxon>Hyphomicrobiales</taxon>
        <taxon>Aurantimonadaceae</taxon>
        <taxon>Plantimonas</taxon>
    </lineage>
</organism>
<dbReference type="GO" id="GO:0005886">
    <property type="term" value="C:plasma membrane"/>
    <property type="evidence" value="ECO:0007669"/>
    <property type="project" value="UniProtKB-SubCell"/>
</dbReference>
<evidence type="ECO:0000256" key="1">
    <source>
        <dbReference type="ARBA" id="ARBA00004651"/>
    </source>
</evidence>
<dbReference type="PANTHER" id="PTHR43386">
    <property type="entry name" value="OLIGOPEPTIDE TRANSPORT SYSTEM PERMEASE PROTEIN APPC"/>
    <property type="match status" value="1"/>
</dbReference>
<evidence type="ECO:0000313" key="9">
    <source>
        <dbReference type="EMBL" id="KAB0677225.1"/>
    </source>
</evidence>